<protein>
    <recommendedName>
        <fullName evidence="4">Xylulose kinase</fullName>
        <ecNumber evidence="4">2.7.1.17</ecNumber>
    </recommendedName>
</protein>
<gene>
    <name evidence="7" type="ORF">NQ315_012684</name>
</gene>
<keyword evidence="4" id="KW-0067">ATP-binding</keyword>
<dbReference type="Gene3D" id="3.30.420.40">
    <property type="match status" value="2"/>
</dbReference>
<dbReference type="AlphaFoldDB" id="A0AAV8VS96"/>
<dbReference type="PIRSF" id="PIRSF000538">
    <property type="entry name" value="GlpK"/>
    <property type="match status" value="1"/>
</dbReference>
<dbReference type="GO" id="GO:0005997">
    <property type="term" value="P:xylulose metabolic process"/>
    <property type="evidence" value="ECO:0007669"/>
    <property type="project" value="UniProtKB-UniRule"/>
</dbReference>
<dbReference type="InterPro" id="IPR018484">
    <property type="entry name" value="FGGY_N"/>
</dbReference>
<dbReference type="InterPro" id="IPR018485">
    <property type="entry name" value="FGGY_C"/>
</dbReference>
<dbReference type="EMBL" id="JANEYG010000035">
    <property type="protein sequence ID" value="KAJ8917192.1"/>
    <property type="molecule type" value="Genomic_DNA"/>
</dbReference>
<evidence type="ECO:0000259" key="6">
    <source>
        <dbReference type="Pfam" id="PF02782"/>
    </source>
</evidence>
<dbReference type="Proteomes" id="UP001159042">
    <property type="component" value="Unassembled WGS sequence"/>
</dbReference>
<dbReference type="InterPro" id="IPR043129">
    <property type="entry name" value="ATPase_NBD"/>
</dbReference>
<dbReference type="GO" id="GO:0005829">
    <property type="term" value="C:cytosol"/>
    <property type="evidence" value="ECO:0007669"/>
    <property type="project" value="TreeGrafter"/>
</dbReference>
<keyword evidence="4" id="KW-0859">Xylose metabolism</keyword>
<evidence type="ECO:0000259" key="5">
    <source>
        <dbReference type="Pfam" id="PF00370"/>
    </source>
</evidence>
<evidence type="ECO:0000256" key="1">
    <source>
        <dbReference type="ARBA" id="ARBA00009156"/>
    </source>
</evidence>
<evidence type="ECO:0000256" key="4">
    <source>
        <dbReference type="RuleBase" id="RU367058"/>
    </source>
</evidence>
<keyword evidence="4" id="KW-0547">Nucleotide-binding</keyword>
<evidence type="ECO:0000256" key="3">
    <source>
        <dbReference type="ARBA" id="ARBA00022777"/>
    </source>
</evidence>
<dbReference type="PANTHER" id="PTHR10196">
    <property type="entry name" value="SUGAR KINASE"/>
    <property type="match status" value="1"/>
</dbReference>
<keyword evidence="8" id="KW-1185">Reference proteome</keyword>
<dbReference type="InterPro" id="IPR000577">
    <property type="entry name" value="Carb_kinase_FGGY"/>
</dbReference>
<keyword evidence="4" id="KW-0119">Carbohydrate metabolism</keyword>
<dbReference type="GO" id="GO:0004856">
    <property type="term" value="F:D-xylulokinase activity"/>
    <property type="evidence" value="ECO:0007669"/>
    <property type="project" value="UniProtKB-UniRule"/>
</dbReference>
<evidence type="ECO:0000313" key="8">
    <source>
        <dbReference type="Proteomes" id="UP001159042"/>
    </source>
</evidence>
<dbReference type="SUPFAM" id="SSF53067">
    <property type="entry name" value="Actin-like ATPase domain"/>
    <property type="match status" value="2"/>
</dbReference>
<feature type="domain" description="Carbohydrate kinase FGGY C-terminal" evidence="6">
    <location>
        <begin position="307"/>
        <end position="488"/>
    </location>
</feature>
<dbReference type="CDD" id="cd07776">
    <property type="entry name" value="ASKHA_NBD_FGGY_SpXK-like"/>
    <property type="match status" value="1"/>
</dbReference>
<dbReference type="GO" id="GO:0005524">
    <property type="term" value="F:ATP binding"/>
    <property type="evidence" value="ECO:0007669"/>
    <property type="project" value="UniProtKB-KW"/>
</dbReference>
<reference evidence="7 8" key="1">
    <citation type="journal article" date="2023" name="Insect Mol. Biol.">
        <title>Genome sequencing provides insights into the evolution of gene families encoding plant cell wall-degrading enzymes in longhorned beetles.</title>
        <authorList>
            <person name="Shin N.R."/>
            <person name="Okamura Y."/>
            <person name="Kirsch R."/>
            <person name="Pauchet Y."/>
        </authorList>
    </citation>
    <scope>NUCLEOTIDE SEQUENCE [LARGE SCALE GENOMIC DNA]</scope>
    <source>
        <strain evidence="7">EAD_L_NR</strain>
    </source>
</reference>
<evidence type="ECO:0000313" key="7">
    <source>
        <dbReference type="EMBL" id="KAJ8917192.1"/>
    </source>
</evidence>
<keyword evidence="3 4" id="KW-0418">Kinase</keyword>
<feature type="domain" description="Carbohydrate kinase FGGY N-terminal" evidence="5">
    <location>
        <begin position="147"/>
        <end position="298"/>
    </location>
</feature>
<evidence type="ECO:0000256" key="2">
    <source>
        <dbReference type="ARBA" id="ARBA00022679"/>
    </source>
</evidence>
<comment type="caution">
    <text evidence="7">The sequence shown here is derived from an EMBL/GenBank/DDBJ whole genome shotgun (WGS) entry which is preliminary data.</text>
</comment>
<comment type="function">
    <text evidence="4">Phosphorylates D-xylulose to produce D-xylulose 5-phosphate, a molecule that may play an important role in the regulation of glucose metabolism and lipogenesis.</text>
</comment>
<organism evidence="7 8">
    <name type="scientific">Exocentrus adspersus</name>
    <dbReference type="NCBI Taxonomy" id="1586481"/>
    <lineage>
        <taxon>Eukaryota</taxon>
        <taxon>Metazoa</taxon>
        <taxon>Ecdysozoa</taxon>
        <taxon>Arthropoda</taxon>
        <taxon>Hexapoda</taxon>
        <taxon>Insecta</taxon>
        <taxon>Pterygota</taxon>
        <taxon>Neoptera</taxon>
        <taxon>Endopterygota</taxon>
        <taxon>Coleoptera</taxon>
        <taxon>Polyphaga</taxon>
        <taxon>Cucujiformia</taxon>
        <taxon>Chrysomeloidea</taxon>
        <taxon>Cerambycidae</taxon>
        <taxon>Lamiinae</taxon>
        <taxon>Acanthocinini</taxon>
        <taxon>Exocentrus</taxon>
    </lineage>
</organism>
<dbReference type="InterPro" id="IPR042024">
    <property type="entry name" value="D-XK_euk"/>
</dbReference>
<dbReference type="EC" id="2.7.1.17" evidence="4"/>
<name>A0AAV8VS96_9CUCU</name>
<dbReference type="GO" id="GO:0042732">
    <property type="term" value="P:D-xylose metabolic process"/>
    <property type="evidence" value="ECO:0007669"/>
    <property type="project" value="UniProtKB-UniRule"/>
</dbReference>
<sequence>MLANNCRVNPCEADMDGRIFLGLDLSTQQLKAAVVDNALQIVHQATVIFDTDLPEFRTHNGAIIDKTEPGHIAAPTIMWVKALDMLLDRLTVAGVDFSKIAAVSGSAQQHGSVYWQKGASKTLNSLDPNQFLHLQLATSFSVPNGPIWMDSSTTEQCKQLEKAVGGPKKLAEITGSRAYERFTGSQIAKVHQTKPDAYKNTERISLVSSFLCSLFLGGVAPIDISDGSGMNLMDIHTKQWDKALLEACAPNLAQKLGDPVPSYANVGPITNYYTERYNFSPQCRVVACTGDNPASLIGMRLNEGWVAVSLGTSDTVFLWLSEPKVVLDGHVLCNPVDKDAYMALLCFKNGSLTRERIKQQCCEGSWSIFDQLLNSTPRGNFGNMGLYFDVQEILPFLQGDFRFNKSGRVGKFTSLEVEVRAVIEGQFIAKRAYAEDFGFKFGHGSKILATGGASVNKSILQVLADVFNSPVYIQEAANSAMLGAAYQAKHGLLAGSSTYTEITSSLPEPELACQPYGDADEVYAPMVQRYRSIIQELTKN</sequence>
<dbReference type="Pfam" id="PF00370">
    <property type="entry name" value="FGGY_N"/>
    <property type="match status" value="1"/>
</dbReference>
<dbReference type="PANTHER" id="PTHR10196:SF57">
    <property type="entry name" value="XYLULOSE KINASE"/>
    <property type="match status" value="1"/>
</dbReference>
<accession>A0AAV8VS96</accession>
<dbReference type="FunFam" id="3.30.420.40:FF:000118">
    <property type="entry name" value="Xylulose kinase 2"/>
    <property type="match status" value="1"/>
</dbReference>
<proteinExistence type="inferred from homology"/>
<comment type="catalytic activity">
    <reaction evidence="4">
        <text>D-xylulose + ATP = D-xylulose 5-phosphate + ADP + H(+)</text>
        <dbReference type="Rhea" id="RHEA:10964"/>
        <dbReference type="ChEBI" id="CHEBI:15378"/>
        <dbReference type="ChEBI" id="CHEBI:17140"/>
        <dbReference type="ChEBI" id="CHEBI:30616"/>
        <dbReference type="ChEBI" id="CHEBI:57737"/>
        <dbReference type="ChEBI" id="CHEBI:456216"/>
        <dbReference type="EC" id="2.7.1.17"/>
    </reaction>
</comment>
<comment type="similarity">
    <text evidence="1 4">Belongs to the FGGY kinase family.</text>
</comment>
<keyword evidence="2 4" id="KW-0808">Transferase</keyword>
<dbReference type="Pfam" id="PF02782">
    <property type="entry name" value="FGGY_C"/>
    <property type="match status" value="1"/>
</dbReference>